<keyword evidence="8 10" id="KW-0503">Monooxygenase</keyword>
<dbReference type="Gene3D" id="1.10.630.10">
    <property type="entry name" value="Cytochrome P450"/>
    <property type="match status" value="1"/>
</dbReference>
<proteinExistence type="inferred from homology"/>
<dbReference type="GO" id="GO:0004497">
    <property type="term" value="F:monooxygenase activity"/>
    <property type="evidence" value="ECO:0007669"/>
    <property type="project" value="UniProtKB-KW"/>
</dbReference>
<dbReference type="GO" id="GO:0020037">
    <property type="term" value="F:heme binding"/>
    <property type="evidence" value="ECO:0007669"/>
    <property type="project" value="InterPro"/>
</dbReference>
<evidence type="ECO:0000256" key="2">
    <source>
        <dbReference type="ARBA" id="ARBA00005179"/>
    </source>
</evidence>
<gene>
    <name evidence="12" type="ORF">MKK02DRAFT_26640</name>
</gene>
<comment type="cofactor">
    <cofactor evidence="1 9">
        <name>heme</name>
        <dbReference type="ChEBI" id="CHEBI:30413"/>
    </cofactor>
</comment>
<comment type="caution">
    <text evidence="12">The sequence shown here is derived from an EMBL/GenBank/DDBJ whole genome shotgun (WGS) entry which is preliminary data.</text>
</comment>
<dbReference type="EMBL" id="JAKWFO010000005">
    <property type="protein sequence ID" value="KAI9636066.1"/>
    <property type="molecule type" value="Genomic_DNA"/>
</dbReference>
<comment type="similarity">
    <text evidence="3 10">Belongs to the cytochrome P450 family.</text>
</comment>
<dbReference type="InterPro" id="IPR001128">
    <property type="entry name" value="Cyt_P450"/>
</dbReference>
<reference evidence="12" key="1">
    <citation type="journal article" date="2022" name="G3 (Bethesda)">
        <title>High quality genome of the basidiomycete yeast Dioszegia hungarica PDD-24b-2 isolated from cloud water.</title>
        <authorList>
            <person name="Jarrige D."/>
            <person name="Haridas S."/>
            <person name="Bleykasten-Grosshans C."/>
            <person name="Joly M."/>
            <person name="Nadalig T."/>
            <person name="Sancelme M."/>
            <person name="Vuilleumier S."/>
            <person name="Grigoriev I.V."/>
            <person name="Amato P."/>
            <person name="Bringel F."/>
        </authorList>
    </citation>
    <scope>NUCLEOTIDE SEQUENCE</scope>
    <source>
        <strain evidence="12">PDD-24b-2</strain>
    </source>
</reference>
<comment type="pathway">
    <text evidence="2">Secondary metabolite biosynthesis.</text>
</comment>
<feature type="transmembrane region" description="Helical" evidence="11">
    <location>
        <begin position="6"/>
        <end position="26"/>
    </location>
</feature>
<keyword evidence="6 10" id="KW-0560">Oxidoreductase</keyword>
<evidence type="ECO:0000256" key="11">
    <source>
        <dbReference type="SAM" id="Phobius"/>
    </source>
</evidence>
<dbReference type="RefSeq" id="XP_052945843.1">
    <property type="nucleotide sequence ID" value="XM_053087228.1"/>
</dbReference>
<evidence type="ECO:0000256" key="8">
    <source>
        <dbReference type="ARBA" id="ARBA00023033"/>
    </source>
</evidence>
<dbReference type="PRINTS" id="PR00463">
    <property type="entry name" value="EP450I"/>
</dbReference>
<dbReference type="PROSITE" id="PS00086">
    <property type="entry name" value="CYTOCHROME_P450"/>
    <property type="match status" value="1"/>
</dbReference>
<dbReference type="PANTHER" id="PTHR24305:SF166">
    <property type="entry name" value="CYTOCHROME P450 12A4, MITOCHONDRIAL-RELATED"/>
    <property type="match status" value="1"/>
</dbReference>
<organism evidence="12 13">
    <name type="scientific">Dioszegia hungarica</name>
    <dbReference type="NCBI Taxonomy" id="4972"/>
    <lineage>
        <taxon>Eukaryota</taxon>
        <taxon>Fungi</taxon>
        <taxon>Dikarya</taxon>
        <taxon>Basidiomycota</taxon>
        <taxon>Agaricomycotina</taxon>
        <taxon>Tremellomycetes</taxon>
        <taxon>Tremellales</taxon>
        <taxon>Bulleribasidiaceae</taxon>
        <taxon>Dioszegia</taxon>
    </lineage>
</organism>
<dbReference type="SUPFAM" id="SSF48264">
    <property type="entry name" value="Cytochrome P450"/>
    <property type="match status" value="1"/>
</dbReference>
<dbReference type="InterPro" id="IPR017972">
    <property type="entry name" value="Cyt_P450_CS"/>
</dbReference>
<keyword evidence="11" id="KW-1133">Transmembrane helix</keyword>
<keyword evidence="4 9" id="KW-0349">Heme</keyword>
<evidence type="ECO:0000313" key="12">
    <source>
        <dbReference type="EMBL" id="KAI9636066.1"/>
    </source>
</evidence>
<feature type="binding site" description="axial binding residue" evidence="9">
    <location>
        <position position="505"/>
    </location>
    <ligand>
        <name>heme</name>
        <dbReference type="ChEBI" id="CHEBI:30413"/>
    </ligand>
    <ligandPart>
        <name>Fe</name>
        <dbReference type="ChEBI" id="CHEBI:18248"/>
    </ligandPart>
</feature>
<dbReference type="InterPro" id="IPR036396">
    <property type="entry name" value="Cyt_P450_sf"/>
</dbReference>
<name>A0AA38H9N7_9TREE</name>
<dbReference type="AlphaFoldDB" id="A0AA38H9N7"/>
<dbReference type="PRINTS" id="PR00385">
    <property type="entry name" value="P450"/>
</dbReference>
<evidence type="ECO:0000256" key="10">
    <source>
        <dbReference type="RuleBase" id="RU000461"/>
    </source>
</evidence>
<dbReference type="GO" id="GO:0016705">
    <property type="term" value="F:oxidoreductase activity, acting on paired donors, with incorporation or reduction of molecular oxygen"/>
    <property type="evidence" value="ECO:0007669"/>
    <property type="project" value="InterPro"/>
</dbReference>
<evidence type="ECO:0000256" key="9">
    <source>
        <dbReference type="PIRSR" id="PIRSR602401-1"/>
    </source>
</evidence>
<dbReference type="Pfam" id="PF00067">
    <property type="entry name" value="p450"/>
    <property type="match status" value="2"/>
</dbReference>
<dbReference type="GeneID" id="77726429"/>
<evidence type="ECO:0000256" key="6">
    <source>
        <dbReference type="ARBA" id="ARBA00023002"/>
    </source>
</evidence>
<keyword evidence="11" id="KW-0812">Transmembrane</keyword>
<evidence type="ECO:0000256" key="5">
    <source>
        <dbReference type="ARBA" id="ARBA00022723"/>
    </source>
</evidence>
<keyword evidence="7 9" id="KW-0408">Iron</keyword>
<accession>A0AA38H9N7</accession>
<protein>
    <submittedName>
        <fullName evidence="12">Cytochrome P450</fullName>
    </submittedName>
</protein>
<evidence type="ECO:0000256" key="7">
    <source>
        <dbReference type="ARBA" id="ARBA00023004"/>
    </source>
</evidence>
<dbReference type="InterPro" id="IPR050121">
    <property type="entry name" value="Cytochrome_P450_monoxygenase"/>
</dbReference>
<keyword evidence="13" id="KW-1185">Reference proteome</keyword>
<dbReference type="PANTHER" id="PTHR24305">
    <property type="entry name" value="CYTOCHROME P450"/>
    <property type="match status" value="1"/>
</dbReference>
<evidence type="ECO:0000256" key="4">
    <source>
        <dbReference type="ARBA" id="ARBA00022617"/>
    </source>
</evidence>
<evidence type="ECO:0000313" key="13">
    <source>
        <dbReference type="Proteomes" id="UP001164286"/>
    </source>
</evidence>
<dbReference type="InterPro" id="IPR002401">
    <property type="entry name" value="Cyt_P450_E_grp-I"/>
</dbReference>
<evidence type="ECO:0000256" key="1">
    <source>
        <dbReference type="ARBA" id="ARBA00001971"/>
    </source>
</evidence>
<keyword evidence="11" id="KW-0472">Membrane</keyword>
<dbReference type="GO" id="GO:0005506">
    <property type="term" value="F:iron ion binding"/>
    <property type="evidence" value="ECO:0007669"/>
    <property type="project" value="InterPro"/>
</dbReference>
<sequence>MSLAIHANFFLSPLFYLAFIPFIYLLRKPFLRLITPRGIPGIPTLPSPAPLTGDIPWLAKTGKTTEGMTRIMDVVAKELGPIAQIRISFLDTLVVVMDYQEIESILQVRHAEFDRGENTARVFRHLLPTGQISQITGPMWKHHRRIIGPAMTSKHLSLTTPRANEAVKNLIDLFKLKADKAEGRSFVAEGDMESATMDAICGMAFGASWDILDGFKEQIQSVESVPTGPLGDAVFKTTRPGIADSTWHLFESLPLTSPFPAISHFFTSLSPTHRRHTRNVQSYLQNRLAESRKKTKSIGPEAAVEMADNTLDMMVAREFRAEDWMPDNEMIDEVLQYLVAGTETSGVTLTWFLKYMTNNPSVQRKLRDHVLTRMPELQDRQPTFEDLNAANLPYLEAVVFESLRLSRTAGGYVRQAKQDVVVLGHRIPKGTTVIFTTATGTEDASTPQTEQLADVRYDPSVKRKVGYWTPGTGHVFDPERWMTDKGEFDPYAGPSLPFSLGQRGCFGKNLALLELRLFMVQLNLAFFFGRVPDALNSMAVFETVASHPRQSYIRPMSWETAEAQA</sequence>
<dbReference type="Proteomes" id="UP001164286">
    <property type="component" value="Unassembled WGS sequence"/>
</dbReference>
<evidence type="ECO:0000256" key="3">
    <source>
        <dbReference type="ARBA" id="ARBA00010617"/>
    </source>
</evidence>
<keyword evidence="5 9" id="KW-0479">Metal-binding</keyword>